<dbReference type="eggNOG" id="ENOG502T5N0">
    <property type="taxonomic scope" value="Eukaryota"/>
</dbReference>
<feature type="region of interest" description="Disordered" evidence="1">
    <location>
        <begin position="518"/>
        <end position="577"/>
    </location>
</feature>
<feature type="domain" description="ZSWIM3 N-terminal" evidence="2">
    <location>
        <begin position="307"/>
        <end position="418"/>
    </location>
</feature>
<feature type="compositionally biased region" description="Polar residues" evidence="1">
    <location>
        <begin position="566"/>
        <end position="577"/>
    </location>
</feature>
<dbReference type="STRING" id="7739.C3Z213"/>
<dbReference type="InterPro" id="IPR048325">
    <property type="entry name" value="ZSWIM3_N"/>
</dbReference>
<feature type="compositionally biased region" description="Polar residues" evidence="1">
    <location>
        <begin position="205"/>
        <end position="253"/>
    </location>
</feature>
<dbReference type="InParanoid" id="C3Z213"/>
<reference evidence="3" key="1">
    <citation type="journal article" date="2008" name="Nature">
        <title>The amphioxus genome and the evolution of the chordate karyotype.</title>
        <authorList>
            <consortium name="US DOE Joint Genome Institute (JGI-PGF)"/>
            <person name="Putnam N.H."/>
            <person name="Butts T."/>
            <person name="Ferrier D.E.K."/>
            <person name="Furlong R.F."/>
            <person name="Hellsten U."/>
            <person name="Kawashima T."/>
            <person name="Robinson-Rechavi M."/>
            <person name="Shoguchi E."/>
            <person name="Terry A."/>
            <person name="Yu J.-K."/>
            <person name="Benito-Gutierrez E.L."/>
            <person name="Dubchak I."/>
            <person name="Garcia-Fernandez J."/>
            <person name="Gibson-Brown J.J."/>
            <person name="Grigoriev I.V."/>
            <person name="Horton A.C."/>
            <person name="de Jong P.J."/>
            <person name="Jurka J."/>
            <person name="Kapitonov V.V."/>
            <person name="Kohara Y."/>
            <person name="Kuroki Y."/>
            <person name="Lindquist E."/>
            <person name="Lucas S."/>
            <person name="Osoegawa K."/>
            <person name="Pennacchio L.A."/>
            <person name="Salamov A.A."/>
            <person name="Satou Y."/>
            <person name="Sauka-Spengler T."/>
            <person name="Schmutz J."/>
            <person name="Shin-I T."/>
            <person name="Toyoda A."/>
            <person name="Bronner-Fraser M."/>
            <person name="Fujiyama A."/>
            <person name="Holland L.Z."/>
            <person name="Holland P.W.H."/>
            <person name="Satoh N."/>
            <person name="Rokhsar D.S."/>
        </authorList>
    </citation>
    <scope>NUCLEOTIDE SEQUENCE [LARGE SCALE GENOMIC DNA]</scope>
    <source>
        <strain evidence="3">S238N-H82</strain>
        <tissue evidence="3">Testes</tissue>
    </source>
</reference>
<sequence>MWEGFSALGRHGGEAQGFGVNNCVVPLPVGDEVDHEEVILTSVKQEPYDSCLGSSEVSSEVTPVSQQSCDHSREGTATAVTEETREPVFEGVKDEIASHNQETNTSNRRLQMPGGKVINQRIERRDLFSITARLSNKATGRRKGKVSRTEHITPINPEAPDVSLHVIPVGQETQPPQGDHTVMGSASSMSDPASSDHNPNFVWQAENNMSTQTGKNGSATTNGPSVQENASGSSTWVNILPPASSQSQASENEGNAIRIQKGQTGIHQSDEQGTQVTGREPAVNGFPYMSVMQVPSQTIADRAANLQVGDSFSTWEELQAVLDEFQRLNKVKLSKTFCTTVEAKNKKLSDFVQKFPSAHVYSNIQFGCIHSGKRRSRSTGIRANQWSIKMECPARIYVTSDRAKQKLVVKAFNNNHNHEINKEIKKVPSPPKSRETKYKEALEIATEIAEVTSLCGDEEFKRRLEQMRYLLNCWKSNKAVQIKCTAHDSKACTSGSHRRQGQPADQLEGTEAANHLSATPHVHKVSCAPSDDNEGSCIGTKGVKRRAENKNTDKFQQRKKPKAADTTLSDSLWMSQA</sequence>
<name>C3Z213_BRAFL</name>
<feature type="region of interest" description="Disordered" evidence="1">
    <location>
        <begin position="170"/>
        <end position="253"/>
    </location>
</feature>
<dbReference type="EMBL" id="GG666573">
    <property type="protein sequence ID" value="EEN53530.1"/>
    <property type="molecule type" value="Genomic_DNA"/>
</dbReference>
<feature type="region of interest" description="Disordered" evidence="1">
    <location>
        <begin position="54"/>
        <end position="77"/>
    </location>
</feature>
<feature type="compositionally biased region" description="Low complexity" evidence="1">
    <location>
        <begin position="54"/>
        <end position="68"/>
    </location>
</feature>
<gene>
    <name evidence="3" type="ORF">BRAFLDRAFT_78926</name>
</gene>
<evidence type="ECO:0000259" key="2">
    <source>
        <dbReference type="Pfam" id="PF21599"/>
    </source>
</evidence>
<feature type="region of interest" description="Disordered" evidence="1">
    <location>
        <begin position="263"/>
        <end position="282"/>
    </location>
</feature>
<feature type="compositionally biased region" description="Basic and acidic residues" evidence="1">
    <location>
        <begin position="545"/>
        <end position="556"/>
    </location>
</feature>
<dbReference type="AlphaFoldDB" id="C3Z213"/>
<dbReference type="PANTHER" id="PTHR31569:SF4">
    <property type="entry name" value="SWIM-TYPE DOMAIN-CONTAINING PROTEIN"/>
    <property type="match status" value="1"/>
</dbReference>
<organism>
    <name type="scientific">Branchiostoma floridae</name>
    <name type="common">Florida lancelet</name>
    <name type="synonym">Amphioxus</name>
    <dbReference type="NCBI Taxonomy" id="7739"/>
    <lineage>
        <taxon>Eukaryota</taxon>
        <taxon>Metazoa</taxon>
        <taxon>Chordata</taxon>
        <taxon>Cephalochordata</taxon>
        <taxon>Leptocardii</taxon>
        <taxon>Amphioxiformes</taxon>
        <taxon>Branchiostomatidae</taxon>
        <taxon>Branchiostoma</taxon>
    </lineage>
</organism>
<feature type="compositionally biased region" description="Polar residues" evidence="1">
    <location>
        <begin position="263"/>
        <end position="277"/>
    </location>
</feature>
<evidence type="ECO:0000313" key="3">
    <source>
        <dbReference type="EMBL" id="EEN53530.1"/>
    </source>
</evidence>
<evidence type="ECO:0000256" key="1">
    <source>
        <dbReference type="SAM" id="MobiDB-lite"/>
    </source>
</evidence>
<protein>
    <recommendedName>
        <fullName evidence="2">ZSWIM3 N-terminal domain-containing protein</fullName>
    </recommendedName>
</protein>
<accession>C3Z213</accession>
<dbReference type="InterPro" id="IPR052579">
    <property type="entry name" value="Zinc_finger_SWIM"/>
</dbReference>
<dbReference type="Pfam" id="PF21599">
    <property type="entry name" value="ZSWIM3_N"/>
    <property type="match status" value="1"/>
</dbReference>
<feature type="compositionally biased region" description="Low complexity" evidence="1">
    <location>
        <begin position="185"/>
        <end position="196"/>
    </location>
</feature>
<dbReference type="PANTHER" id="PTHR31569">
    <property type="entry name" value="SWIM-TYPE DOMAIN-CONTAINING PROTEIN"/>
    <property type="match status" value="1"/>
</dbReference>
<proteinExistence type="predicted"/>